<keyword evidence="3" id="KW-0378">Hydrolase</keyword>
<dbReference type="GO" id="GO:0003676">
    <property type="term" value="F:nucleic acid binding"/>
    <property type="evidence" value="ECO:0007669"/>
    <property type="project" value="InterPro"/>
</dbReference>
<evidence type="ECO:0000256" key="5">
    <source>
        <dbReference type="SAM" id="Coils"/>
    </source>
</evidence>
<evidence type="ECO:0000259" key="8">
    <source>
        <dbReference type="PROSITE" id="PS50600"/>
    </source>
</evidence>
<dbReference type="PROSITE" id="PS50053">
    <property type="entry name" value="UBIQUITIN_2"/>
    <property type="match status" value="1"/>
</dbReference>
<feature type="compositionally biased region" description="Polar residues" evidence="6">
    <location>
        <begin position="2467"/>
        <end position="2477"/>
    </location>
</feature>
<evidence type="ECO:0000256" key="6">
    <source>
        <dbReference type="SAM" id="MobiDB-lite"/>
    </source>
</evidence>
<dbReference type="PROSITE" id="PS50600">
    <property type="entry name" value="ULP_PROTEASE"/>
    <property type="match status" value="1"/>
</dbReference>
<dbReference type="Gene3D" id="3.30.420.10">
    <property type="entry name" value="Ribonuclease H-like superfamily/Ribonuclease H"/>
    <property type="match status" value="1"/>
</dbReference>
<dbReference type="InterPro" id="IPR036691">
    <property type="entry name" value="Endo/exonu/phosph_ase_sf"/>
</dbReference>
<feature type="region of interest" description="Disordered" evidence="6">
    <location>
        <begin position="2403"/>
        <end position="2492"/>
    </location>
</feature>
<dbReference type="EMBL" id="AGNL01003149">
    <property type="protein sequence ID" value="EJK75062.1"/>
    <property type="molecule type" value="Genomic_DNA"/>
</dbReference>
<comment type="caution">
    <text evidence="9">The sequence shown here is derived from an EMBL/GenBank/DDBJ whole genome shotgun (WGS) entry which is preliminary data.</text>
</comment>
<dbReference type="Gene3D" id="3.40.395.10">
    <property type="entry name" value="Adenoviral Proteinase, Chain A"/>
    <property type="match status" value="1"/>
</dbReference>
<dbReference type="SUPFAM" id="SSF54236">
    <property type="entry name" value="Ubiquitin-like"/>
    <property type="match status" value="1"/>
</dbReference>
<evidence type="ECO:0000256" key="1">
    <source>
        <dbReference type="ARBA" id="ARBA00005234"/>
    </source>
</evidence>
<feature type="coiled-coil region" evidence="5">
    <location>
        <begin position="650"/>
        <end position="682"/>
    </location>
</feature>
<feature type="compositionally biased region" description="Polar residues" evidence="6">
    <location>
        <begin position="84"/>
        <end position="99"/>
    </location>
</feature>
<comment type="similarity">
    <text evidence="1">Belongs to the peptidase C48 family.</text>
</comment>
<sequence>MVDINVVITAQGGRNLRVRIEPNASVWDLKDEISRLTGIATRDQRLIQDGRPLEEGKLEKTSLRPVVLLVTRTGGAGRKKPPESQHNSASRGARSLTSRGESRPKKRARIIQSSRRAAKFRANILRSKLSHEDTLEVMDRRENPNEEVIEREVDELVESMETDPTSARAFAAQEKFRQTLAKKNVPRYGTLDPQQKQDESIRLMSLNINGLSMSKSVNPKANRLKQIIPKYSLDLIGMQETCINWAEFKPSHTIASLLRATEDPMRSVHSFNRHETEDIGRVQRGGTATIANDVLSNYVKSSGVDHTQLGRWSWYLLEGEPGHKTRVITAYAPCGSEASGLATNWKQQKRYIQQHRINTRDPRDMFENDLYAALLQWREQGDRLILMMDANSNVFSGKFTRRLAADELQMREAVHSVASGQGPHTHFRGSEPIDGIWFSNDLELQGACYLPFDGSLGDHRPVVADFSHSSVLGLNLPRIVPSKARRLNSKVPRIRDKYIEILEGKVKEGDILNRLKKIDENASFPASPETTAALEKIDRQLESMMLSAEKSCRKKYAGHYEFSPTVQFWINRCQVYRALIKLREKMDAAGTCDPTHPMLKRQNIRNIYRRAERAGILAAKKLTRRELMMQYGACRSQTKSLLSESPWMRQQFLAHKLDEAKRQEKDEEAKRVNNILRKERQKRTWSSLQRVVKPDKTGAVAFVDVQQEDGTTRRCDTKESVEAAIADEILPRFSRAANAPICQGALFDLLGYGANTETAIEILEGRFEPPEGTDGPTLLLFEEIARIWSLMEAGEVDIVVTKDDFQHFWKRMNERTASSYSKLHIGHYKSAAHSEVLSEIHAKKLSLITQTGSAPERWARGLSVMLEKIAGVALVTKLRAIILMEADFNFHNKLIFGKRMLDLARKHNLVPDEIYSEKGKTAEDAILHQVLAYDIARQKRAPFIVASVDASQCYDRISHAMAALTLRASKVPASSVHCMLQPIRDMEFYIRTAFGESDDYVGGKEVTKQGGGQGNGAAPPTWQQIGTTMIRAQHKAGHGVFVESPISKKCCSKAGILYVDDTNLWAGLARDDDLLQTAAKAQDSIDSWGELLKATGGSLNPKKCFWSIHDMAPRSDGTWEYRQCAPALSTIEEGNEMPGTDLDDREDDRDQELNDITMTIPQQNGEAATIAQLQSSQATVNLGLLAPPDGSATPQFYAMRNRVDTWTAQIKGGHLPARSNWLSYQCQLWPGLKYGLGVSAATMDELEKCLRSRDHKILSTLGICRNIPTELRYIPSQYGGFALKSLTSEATAEALNMFLQHYGTDSTLGVFLTVTLENLQLELGVTGCPLTYDFSIWETLATDSWIKSVWERISHLGIDLQVDYKVLALPRVNDECIMEACVDAGIRGAELIGINRARKHQEALFMSDIVTADGTKIESTLLSDWTESAEYELGKHRIWRTFYDEEEARLEVLSDTLGVISFREVNRRFVRTSSDLTATPKGATATVEWLSANSIKLKHYAGSQNNEPDDPVATDFLNHLRSWGGDWMWNDLRMDSAPAWVADSLRKGTIVCVTDGSYNRTIDPGVCSAGWIIMCRETKKRVIGTVLERSEAAGSYRGELLGMLAIRLFLLAVEQFYQVDSTSNSICCDNLGALFTFGKKSKRVPKGRSNSDIHRVIRTINGRTSSKYLQQHVKAHQDDHTLLSRLSFEAQLNCLCDALAKSALKEYWTGLTTDERARIQSEPSLPLETARVYVDGQKQTTDVNKGLTHAIGAKQARAYWAKRPKQCISPAVFDLIDFPAIELALKGKPQMYKVWYAKQVTGWCASGAKLAQWDANADSRCPNCNMLHEDAAHLLRCRDSGRTKLLIQSIQALEGWMASHGTHPTVARLVSLYLKGRGVRKLASATNLPDQFIPLCVEQDQIGWRNFTEGRISKQFRTIQAQYLRVHHPRRSVDSWMKGFVSQLLHLTHSQWIYRCITKHHKTRGTKAIARREALEQEVHRQRQLGVEAMAEEDQWMLEISLEDSSTEDYQYWLYAVEAARQAGAHALEASNGATASWSDVAMSTKRKATAPRQTGTARRKTTQARANSASVTNIAQRHPRAGGLPNRRTNVCSDHAKLADDSNILVEFSKLPRPIRQQVTKSFAHRRTLKVKRSTNLGRRPSTQDVEVYRYRGHSMTQLDFKRLESTQWLSDANINMFLQAYVTDKIDRAHCFSSHFFTQLLSRASADQSNDNTADQVHPDPSPIGVHAEPTDDDSFNYHEVRNYSNQFDGFMSGDEYTLDNLLIPAHVDGNHWIVLRVNFADQLIEVYDSMGTVNPTYNRHLEALRRYLFHDLHKHLPEQSWPAYGAWSRHWRTRNASRLSPRQLNGYDCGVFTMVSSYLLARGVHLARDTYDQAYVDSINLRHNLALALLNINELPDPVSGQPRLQFQPPSSHPARRKRKRSKRGAVGSKRPRTNVNKIEDHTSNHDTPLLNRKRAAKSLTDADPSQRSLTDLWTDTRPPKKKKKKGEV</sequence>
<evidence type="ECO:0000313" key="9">
    <source>
        <dbReference type="EMBL" id="EJK75062.1"/>
    </source>
</evidence>
<keyword evidence="5" id="KW-0175">Coiled coil</keyword>
<dbReference type="SUPFAM" id="SSF54001">
    <property type="entry name" value="Cysteine proteinases"/>
    <property type="match status" value="1"/>
</dbReference>
<dbReference type="GO" id="GO:0016926">
    <property type="term" value="P:protein desumoylation"/>
    <property type="evidence" value="ECO:0007669"/>
    <property type="project" value="TreeGrafter"/>
</dbReference>
<dbReference type="SUPFAM" id="SSF56219">
    <property type="entry name" value="DNase I-like"/>
    <property type="match status" value="1"/>
</dbReference>
<keyword evidence="10" id="KW-1185">Reference proteome</keyword>
<dbReference type="Proteomes" id="UP000266841">
    <property type="component" value="Unassembled WGS sequence"/>
</dbReference>
<feature type="region of interest" description="Disordered" evidence="6">
    <location>
        <begin position="71"/>
        <end position="113"/>
    </location>
</feature>
<dbReference type="Pfam" id="PF03372">
    <property type="entry name" value="Exo_endo_phos"/>
    <property type="match status" value="1"/>
</dbReference>
<feature type="region of interest" description="Disordered" evidence="6">
    <location>
        <begin position="2209"/>
        <end position="2235"/>
    </location>
</feature>
<keyword evidence="4" id="KW-0788">Thiol protease</keyword>
<dbReference type="InterPro" id="IPR003653">
    <property type="entry name" value="Peptidase_C48_C"/>
</dbReference>
<evidence type="ECO:0000256" key="2">
    <source>
        <dbReference type="ARBA" id="ARBA00022670"/>
    </source>
</evidence>
<dbReference type="PANTHER" id="PTHR12606:SF141">
    <property type="entry name" value="GH15225P-RELATED"/>
    <property type="match status" value="1"/>
</dbReference>
<dbReference type="Pfam" id="PF02902">
    <property type="entry name" value="Peptidase_C48"/>
    <property type="match status" value="1"/>
</dbReference>
<dbReference type="GO" id="GO:0016929">
    <property type="term" value="F:deSUMOylase activity"/>
    <property type="evidence" value="ECO:0007669"/>
    <property type="project" value="TreeGrafter"/>
</dbReference>
<dbReference type="Pfam" id="PF00240">
    <property type="entry name" value="ubiquitin"/>
    <property type="match status" value="1"/>
</dbReference>
<dbReference type="Gene3D" id="3.60.10.10">
    <property type="entry name" value="Endonuclease/exonuclease/phosphatase"/>
    <property type="match status" value="1"/>
</dbReference>
<dbReference type="PANTHER" id="PTHR12606">
    <property type="entry name" value="SENTRIN/SUMO-SPECIFIC PROTEASE"/>
    <property type="match status" value="1"/>
</dbReference>
<evidence type="ECO:0000313" key="10">
    <source>
        <dbReference type="Proteomes" id="UP000266841"/>
    </source>
</evidence>
<organism evidence="9 10">
    <name type="scientific">Thalassiosira oceanica</name>
    <name type="common">Marine diatom</name>
    <dbReference type="NCBI Taxonomy" id="159749"/>
    <lineage>
        <taxon>Eukaryota</taxon>
        <taxon>Sar</taxon>
        <taxon>Stramenopiles</taxon>
        <taxon>Ochrophyta</taxon>
        <taxon>Bacillariophyta</taxon>
        <taxon>Coscinodiscophyceae</taxon>
        <taxon>Thalassiosirophycidae</taxon>
        <taxon>Thalassiosirales</taxon>
        <taxon>Thalassiosiraceae</taxon>
        <taxon>Thalassiosira</taxon>
    </lineage>
</organism>
<dbReference type="CDD" id="cd17039">
    <property type="entry name" value="Ubl_ubiquitin_like"/>
    <property type="match status" value="1"/>
</dbReference>
<feature type="region of interest" description="Disordered" evidence="6">
    <location>
        <begin position="2043"/>
        <end position="2073"/>
    </location>
</feature>
<dbReference type="InterPro" id="IPR038765">
    <property type="entry name" value="Papain-like_cys_pep_sf"/>
</dbReference>
<gene>
    <name evidence="9" type="ORF">THAOC_03227</name>
</gene>
<feature type="compositionally biased region" description="Polar residues" evidence="6">
    <location>
        <begin position="2064"/>
        <end position="2073"/>
    </location>
</feature>
<dbReference type="eggNOG" id="KOG0778">
    <property type="taxonomic scope" value="Eukaryota"/>
</dbReference>
<feature type="domain" description="Ubiquitin-like protease family profile" evidence="8">
    <location>
        <begin position="2155"/>
        <end position="2363"/>
    </location>
</feature>
<evidence type="ECO:0000259" key="7">
    <source>
        <dbReference type="PROSITE" id="PS50053"/>
    </source>
</evidence>
<evidence type="ECO:0008006" key="11">
    <source>
        <dbReference type="Google" id="ProtNLM"/>
    </source>
</evidence>
<feature type="compositionally biased region" description="Basic residues" evidence="6">
    <location>
        <begin position="2417"/>
        <end position="2427"/>
    </location>
</feature>
<dbReference type="GO" id="GO:0006508">
    <property type="term" value="P:proteolysis"/>
    <property type="evidence" value="ECO:0007669"/>
    <property type="project" value="UniProtKB-KW"/>
</dbReference>
<protein>
    <recommendedName>
        <fullName evidence="11">Ubiquitin-like domain-containing protein</fullName>
    </recommendedName>
</protein>
<evidence type="ECO:0000256" key="3">
    <source>
        <dbReference type="ARBA" id="ARBA00022801"/>
    </source>
</evidence>
<feature type="domain" description="Ubiquitin-like" evidence="7">
    <location>
        <begin position="4"/>
        <end position="57"/>
    </location>
</feature>
<evidence type="ECO:0000256" key="4">
    <source>
        <dbReference type="ARBA" id="ARBA00022807"/>
    </source>
</evidence>
<reference evidence="9 10" key="1">
    <citation type="journal article" date="2012" name="Genome Biol.">
        <title>Genome and low-iron response of an oceanic diatom adapted to chronic iron limitation.</title>
        <authorList>
            <person name="Lommer M."/>
            <person name="Specht M."/>
            <person name="Roy A.S."/>
            <person name="Kraemer L."/>
            <person name="Andreson R."/>
            <person name="Gutowska M.A."/>
            <person name="Wolf J."/>
            <person name="Bergner S.V."/>
            <person name="Schilhabel M.B."/>
            <person name="Klostermeier U.C."/>
            <person name="Beiko R.G."/>
            <person name="Rosenstiel P."/>
            <person name="Hippler M."/>
            <person name="Laroche J."/>
        </authorList>
    </citation>
    <scope>NUCLEOTIDE SEQUENCE [LARGE SCALE GENOMIC DNA]</scope>
    <source>
        <strain evidence="9 10">CCMP1005</strain>
    </source>
</reference>
<accession>K0TPX6</accession>
<dbReference type="InterPro" id="IPR036397">
    <property type="entry name" value="RNaseH_sf"/>
</dbReference>
<dbReference type="OrthoDB" id="1939479at2759"/>
<feature type="compositionally biased region" description="Basic residues" evidence="6">
    <location>
        <begin position="2483"/>
        <end position="2492"/>
    </location>
</feature>
<dbReference type="Gene3D" id="3.10.20.90">
    <property type="entry name" value="Phosphatidylinositol 3-kinase Catalytic Subunit, Chain A, domain 1"/>
    <property type="match status" value="1"/>
</dbReference>
<dbReference type="InterPro" id="IPR000626">
    <property type="entry name" value="Ubiquitin-like_dom"/>
</dbReference>
<dbReference type="SMART" id="SM00213">
    <property type="entry name" value="UBQ"/>
    <property type="match status" value="1"/>
</dbReference>
<dbReference type="InterPro" id="IPR005135">
    <property type="entry name" value="Endo/exonuclease/phosphatase"/>
</dbReference>
<proteinExistence type="inferred from homology"/>
<dbReference type="InterPro" id="IPR029071">
    <property type="entry name" value="Ubiquitin-like_domsf"/>
</dbReference>
<dbReference type="GO" id="GO:0005634">
    <property type="term" value="C:nucleus"/>
    <property type="evidence" value="ECO:0007669"/>
    <property type="project" value="TreeGrafter"/>
</dbReference>
<keyword evidence="2" id="KW-0645">Protease</keyword>
<name>K0TPX6_THAOC</name>